<dbReference type="InterPro" id="IPR003737">
    <property type="entry name" value="GlcNAc_PI_deacetylase-related"/>
</dbReference>
<gene>
    <name evidence="2 3" type="primary">mca</name>
    <name evidence="3" type="ORF">K7862_03495</name>
</gene>
<keyword evidence="2" id="KW-0479">Metal-binding</keyword>
<comment type="function">
    <text evidence="2">A mycothiol (MSH, N-acetylcysteinyl-glucosaminyl-inositol) S-conjugate amidase, it recycles conjugated MSH to the N-acetyl cysteine conjugate (AcCys S-conjugate, a mercapturic acid) and the MSH precursor. Involved in MSH-dependent detoxification of a number of alkylating agents and antibiotics.</text>
</comment>
<dbReference type="SUPFAM" id="SSF102588">
    <property type="entry name" value="LmbE-like"/>
    <property type="match status" value="1"/>
</dbReference>
<keyword evidence="2" id="KW-0378">Hydrolase</keyword>
<dbReference type="PANTHER" id="PTHR12993">
    <property type="entry name" value="N-ACETYLGLUCOSAMINYL-PHOSPHATIDYLINOSITOL DE-N-ACETYLASE-RELATED"/>
    <property type="match status" value="1"/>
</dbReference>
<feature type="binding site" evidence="2">
    <location>
        <position position="6"/>
    </location>
    <ligand>
        <name>Zn(2+)</name>
        <dbReference type="ChEBI" id="CHEBI:29105"/>
    </ligand>
</feature>
<comment type="catalytic activity">
    <reaction evidence="2">
        <text>mycothiol S-conjugate + H2O = an N-acetyl-L-cysteine-S-conjugate + 1D-myo-inositol 2-amino-2-deoxy-alpha-D-glucopyranoside</text>
        <dbReference type="Rhea" id="RHEA:36543"/>
        <dbReference type="ChEBI" id="CHEBI:15377"/>
        <dbReference type="ChEBI" id="CHEBI:58718"/>
        <dbReference type="ChEBI" id="CHEBI:58886"/>
        <dbReference type="ChEBI" id="CHEBI:59633"/>
        <dbReference type="EC" id="3.5.1.115"/>
    </reaction>
</comment>
<reference evidence="3 4" key="1">
    <citation type="submission" date="2021-08" db="EMBL/GenBank/DDBJ databases">
        <title>WGS of actinomycetes from Thailand.</title>
        <authorList>
            <person name="Thawai C."/>
        </authorList>
    </citation>
    <scope>NUCLEOTIDE SEQUENCE [LARGE SCALE GENOMIC DNA]</scope>
    <source>
        <strain evidence="3 4">PLK6-54</strain>
    </source>
</reference>
<evidence type="ECO:0000313" key="4">
    <source>
        <dbReference type="Proteomes" id="UP000778578"/>
    </source>
</evidence>
<dbReference type="HAMAP" id="MF_01482">
    <property type="entry name" value="Mca"/>
    <property type="match status" value="1"/>
</dbReference>
<dbReference type="InterPro" id="IPR017811">
    <property type="entry name" value="Mca"/>
</dbReference>
<feature type="binding site" evidence="2">
    <location>
        <position position="134"/>
    </location>
    <ligand>
        <name>Zn(2+)</name>
        <dbReference type="ChEBI" id="CHEBI:29105"/>
    </ligand>
</feature>
<organism evidence="3 4">
    <name type="scientific">Actinacidiphila acidipaludis</name>
    <dbReference type="NCBI Taxonomy" id="2873382"/>
    <lineage>
        <taxon>Bacteria</taxon>
        <taxon>Bacillati</taxon>
        <taxon>Actinomycetota</taxon>
        <taxon>Actinomycetes</taxon>
        <taxon>Kitasatosporales</taxon>
        <taxon>Streptomycetaceae</taxon>
        <taxon>Actinacidiphila</taxon>
    </lineage>
</organism>
<evidence type="ECO:0000313" key="3">
    <source>
        <dbReference type="EMBL" id="MBY8876706.1"/>
    </source>
</evidence>
<comment type="cofactor">
    <cofactor evidence="2">
        <name>Zn(2+)</name>
        <dbReference type="ChEBI" id="CHEBI:29105"/>
    </cofactor>
    <text evidence="2">Binds 1 zinc ion per subunit.</text>
</comment>
<keyword evidence="4" id="KW-1185">Reference proteome</keyword>
<dbReference type="Gene3D" id="3.40.50.10320">
    <property type="entry name" value="LmbE-like"/>
    <property type="match status" value="1"/>
</dbReference>
<keyword evidence="1 2" id="KW-0862">Zinc</keyword>
<comment type="subunit">
    <text evidence="2">Monomer.</text>
</comment>
<dbReference type="InterPro" id="IPR024078">
    <property type="entry name" value="LmbE-like_dom_sf"/>
</dbReference>
<dbReference type="EMBL" id="JAINZZ010000003">
    <property type="protein sequence ID" value="MBY8876706.1"/>
    <property type="molecule type" value="Genomic_DNA"/>
</dbReference>
<evidence type="ECO:0000256" key="2">
    <source>
        <dbReference type="HAMAP-Rule" id="MF_01482"/>
    </source>
</evidence>
<feature type="binding site" evidence="2">
    <location>
        <position position="9"/>
    </location>
    <ligand>
        <name>Zn(2+)</name>
        <dbReference type="ChEBI" id="CHEBI:29105"/>
    </ligand>
</feature>
<dbReference type="NCBIfam" id="TIGR03446">
    <property type="entry name" value="mycothiol_Mca"/>
    <property type="match status" value="1"/>
</dbReference>
<dbReference type="Proteomes" id="UP000778578">
    <property type="component" value="Unassembled WGS sequence"/>
</dbReference>
<sequence length="278" mass="30212">MAVHAHPDDESSKGAATLAHYAAQGAEVTVVTCTGGERGEVLNPLLDTPEIRADLPAVRRREMAAAAAVLGVRHRFLGFVDSGLMGEGEPLPEGCFARQEVPVAAVGLVAVMRELRPHVVITYDPSGGYPHPDHVQTHRVTLAAFDAAGDAAACPEAGPAWRPDKLYYLVAFSRAWFETLHRGMVAEGIPSAMGAVLDAWPDWAPDLTPTTRIECAEHFATRDRAFRAHATQAAPDNPFFSHPRDLERRLWPTEDYVLARSIGPARLPENNLFDGIEE</sequence>
<proteinExistence type="inferred from homology"/>
<dbReference type="PANTHER" id="PTHR12993:SF11">
    <property type="entry name" value="N-ACETYLGLUCOSAMINYL-PHOSPHATIDYLINOSITOL DE-N-ACETYLASE"/>
    <property type="match status" value="1"/>
</dbReference>
<accession>A0ABS7Q1E8</accession>
<dbReference type="EC" id="3.5.1.115" evidence="2"/>
<comment type="caution">
    <text evidence="3">The sequence shown here is derived from an EMBL/GenBank/DDBJ whole genome shotgun (WGS) entry which is preliminary data.</text>
</comment>
<protein>
    <recommendedName>
        <fullName evidence="2">Mycothiol S-conjugate amidase</fullName>
        <ecNumber evidence="2">3.5.1.115</ecNumber>
    </recommendedName>
</protein>
<dbReference type="Pfam" id="PF02585">
    <property type="entry name" value="PIG-L"/>
    <property type="match status" value="1"/>
</dbReference>
<name>A0ABS7Q1E8_9ACTN</name>
<comment type="similarity">
    <text evidence="2">Belongs to the MshB deacetylase family. Mca subfamily.</text>
</comment>
<evidence type="ECO:0000256" key="1">
    <source>
        <dbReference type="ARBA" id="ARBA00022833"/>
    </source>
</evidence>